<keyword evidence="1" id="KW-1133">Transmembrane helix</keyword>
<dbReference type="EMBL" id="BJNE01000007">
    <property type="protein sequence ID" value="GEC12743.1"/>
    <property type="molecule type" value="Genomic_DNA"/>
</dbReference>
<evidence type="ECO:0000313" key="2">
    <source>
        <dbReference type="EMBL" id="GEC12743.1"/>
    </source>
</evidence>
<accession>A0ABQ0RLQ8</accession>
<dbReference type="Proteomes" id="UP000316242">
    <property type="component" value="Unassembled WGS sequence"/>
</dbReference>
<reference evidence="2 3" key="1">
    <citation type="submission" date="2019-06" db="EMBL/GenBank/DDBJ databases">
        <title>Whole genome shotgun sequence of Glutamicibacter nicotianae NBRC 14234.</title>
        <authorList>
            <person name="Hosoyama A."/>
            <person name="Uohara A."/>
            <person name="Ohji S."/>
            <person name="Ichikawa N."/>
        </authorList>
    </citation>
    <scope>NUCLEOTIDE SEQUENCE [LARGE SCALE GENOMIC DNA]</scope>
    <source>
        <strain evidence="2 3">NBRC 14234</strain>
    </source>
</reference>
<feature type="transmembrane region" description="Helical" evidence="1">
    <location>
        <begin position="26"/>
        <end position="49"/>
    </location>
</feature>
<keyword evidence="1" id="KW-0472">Membrane</keyword>
<proteinExistence type="predicted"/>
<evidence type="ECO:0000256" key="1">
    <source>
        <dbReference type="SAM" id="Phobius"/>
    </source>
</evidence>
<feature type="transmembrane region" description="Helical" evidence="1">
    <location>
        <begin position="96"/>
        <end position="116"/>
    </location>
</feature>
<name>A0ABQ0RLQ8_GLUNI</name>
<feature type="transmembrane region" description="Helical" evidence="1">
    <location>
        <begin position="123"/>
        <end position="143"/>
    </location>
</feature>
<gene>
    <name evidence="2" type="ORF">ANI01nite_19460</name>
</gene>
<organism evidence="2 3">
    <name type="scientific">Glutamicibacter nicotianae</name>
    <name type="common">Arthrobacter nicotianae</name>
    <dbReference type="NCBI Taxonomy" id="37929"/>
    <lineage>
        <taxon>Bacteria</taxon>
        <taxon>Bacillati</taxon>
        <taxon>Actinomycetota</taxon>
        <taxon>Actinomycetes</taxon>
        <taxon>Micrococcales</taxon>
        <taxon>Micrococcaceae</taxon>
        <taxon>Glutamicibacter</taxon>
    </lineage>
</organism>
<protein>
    <submittedName>
        <fullName evidence="2">Uncharacterized protein</fullName>
    </submittedName>
</protein>
<keyword evidence="1" id="KW-0812">Transmembrane</keyword>
<comment type="caution">
    <text evidence="2">The sequence shown here is derived from an EMBL/GenBank/DDBJ whole genome shotgun (WGS) entry which is preliminary data.</text>
</comment>
<sequence>MPTHVFQPSRNPPRWWDRLLVHPLDMTVAVVAVIFGLLVIASLFIPEFIPSKSMDKMPDPVIILVSGFLGTGGFLSLVGLNWWGDKVSHGWSIEQFGWWLAAGGFATYAISVAWHYPGSAFSWGVPLSLGLGSVIRAVSIIMIEQSVRRTLAEVEDHKHE</sequence>
<evidence type="ECO:0000313" key="3">
    <source>
        <dbReference type="Proteomes" id="UP000316242"/>
    </source>
</evidence>
<keyword evidence="3" id="KW-1185">Reference proteome</keyword>
<feature type="transmembrane region" description="Helical" evidence="1">
    <location>
        <begin position="61"/>
        <end position="84"/>
    </location>
</feature>